<evidence type="ECO:0000256" key="7">
    <source>
        <dbReference type="RuleBase" id="RU362091"/>
    </source>
</evidence>
<feature type="transmembrane region" description="Helical" evidence="8">
    <location>
        <begin position="117"/>
        <end position="146"/>
    </location>
</feature>
<organism evidence="9 10">
    <name type="scientific">Salicibibacter cibarius</name>
    <dbReference type="NCBI Taxonomy" id="2743000"/>
    <lineage>
        <taxon>Bacteria</taxon>
        <taxon>Bacillati</taxon>
        <taxon>Bacillota</taxon>
        <taxon>Bacilli</taxon>
        <taxon>Bacillales</taxon>
        <taxon>Bacillaceae</taxon>
        <taxon>Salicibibacter</taxon>
    </lineage>
</organism>
<dbReference type="GO" id="GO:0005886">
    <property type="term" value="C:plasma membrane"/>
    <property type="evidence" value="ECO:0007669"/>
    <property type="project" value="TreeGrafter"/>
</dbReference>
<dbReference type="InterPro" id="IPR001734">
    <property type="entry name" value="Na/solute_symporter"/>
</dbReference>
<keyword evidence="4 8" id="KW-0812">Transmembrane</keyword>
<dbReference type="RefSeq" id="WP_200128398.1">
    <property type="nucleotide sequence ID" value="NZ_CP054705.1"/>
</dbReference>
<feature type="transmembrane region" description="Helical" evidence="8">
    <location>
        <begin position="74"/>
        <end position="96"/>
    </location>
</feature>
<feature type="transmembrane region" description="Helical" evidence="8">
    <location>
        <begin position="6"/>
        <end position="25"/>
    </location>
</feature>
<evidence type="ECO:0000256" key="1">
    <source>
        <dbReference type="ARBA" id="ARBA00004141"/>
    </source>
</evidence>
<sequence length="153" mass="16677">MTWIDFIIIILYFVVLIVVSIIGTIKARTSEMYILAGRNLGVFMLFGCMTAVFLGGSATMGSAQLGYETGFSGVWFVFSMGLGITLFGLLLLNRVTGYKLMTISELLGKLFNNQSKLIGALVSAIYALMVSVTQVIAIGALLSAIFDWRAFFE</sequence>
<keyword evidence="10" id="KW-1185">Reference proteome</keyword>
<accession>A0A7T7CBA5</accession>
<evidence type="ECO:0000313" key="9">
    <source>
        <dbReference type="EMBL" id="QQK75764.1"/>
    </source>
</evidence>
<evidence type="ECO:0000256" key="3">
    <source>
        <dbReference type="ARBA" id="ARBA00022448"/>
    </source>
</evidence>
<dbReference type="Pfam" id="PF00474">
    <property type="entry name" value="SSF"/>
    <property type="match status" value="1"/>
</dbReference>
<dbReference type="EMBL" id="CP054705">
    <property type="protein sequence ID" value="QQK75764.1"/>
    <property type="molecule type" value="Genomic_DNA"/>
</dbReference>
<evidence type="ECO:0000256" key="5">
    <source>
        <dbReference type="ARBA" id="ARBA00022989"/>
    </source>
</evidence>
<dbReference type="Proteomes" id="UP000595823">
    <property type="component" value="Chromosome"/>
</dbReference>
<evidence type="ECO:0008006" key="11">
    <source>
        <dbReference type="Google" id="ProtNLM"/>
    </source>
</evidence>
<protein>
    <recommendedName>
        <fullName evidence="11">Sodium:solute symporter family protein</fullName>
    </recommendedName>
</protein>
<evidence type="ECO:0000256" key="8">
    <source>
        <dbReference type="SAM" id="Phobius"/>
    </source>
</evidence>
<comment type="subcellular location">
    <subcellularLocation>
        <location evidence="1">Membrane</location>
        <topology evidence="1">Multi-pass membrane protein</topology>
    </subcellularLocation>
</comment>
<evidence type="ECO:0000256" key="2">
    <source>
        <dbReference type="ARBA" id="ARBA00006434"/>
    </source>
</evidence>
<proteinExistence type="inferred from homology"/>
<feature type="transmembrane region" description="Helical" evidence="8">
    <location>
        <begin position="32"/>
        <end position="54"/>
    </location>
</feature>
<keyword evidence="5 8" id="KW-1133">Transmembrane helix</keyword>
<dbReference type="Gene3D" id="1.20.1730.10">
    <property type="entry name" value="Sodium/glucose cotransporter"/>
    <property type="match status" value="1"/>
</dbReference>
<keyword evidence="6 8" id="KW-0472">Membrane</keyword>
<evidence type="ECO:0000313" key="10">
    <source>
        <dbReference type="Proteomes" id="UP000595823"/>
    </source>
</evidence>
<dbReference type="GO" id="GO:0022857">
    <property type="term" value="F:transmembrane transporter activity"/>
    <property type="evidence" value="ECO:0007669"/>
    <property type="project" value="InterPro"/>
</dbReference>
<gene>
    <name evidence="9" type="ORF">HUG15_09430</name>
</gene>
<dbReference type="KEGG" id="scia:HUG15_09430"/>
<dbReference type="AlphaFoldDB" id="A0A7T7CBA5"/>
<name>A0A7T7CBA5_9BACI</name>
<dbReference type="PROSITE" id="PS50283">
    <property type="entry name" value="NA_SOLUT_SYMP_3"/>
    <property type="match status" value="1"/>
</dbReference>
<dbReference type="PANTHER" id="PTHR48086:SF7">
    <property type="entry name" value="SODIUM-SOLUTE SYMPORTER-RELATED"/>
    <property type="match status" value="1"/>
</dbReference>
<comment type="similarity">
    <text evidence="2 7">Belongs to the sodium:solute symporter (SSF) (TC 2.A.21) family.</text>
</comment>
<dbReference type="InterPro" id="IPR050277">
    <property type="entry name" value="Sodium:Solute_Symporter"/>
</dbReference>
<evidence type="ECO:0000256" key="6">
    <source>
        <dbReference type="ARBA" id="ARBA00023136"/>
    </source>
</evidence>
<evidence type="ECO:0000256" key="4">
    <source>
        <dbReference type="ARBA" id="ARBA00022692"/>
    </source>
</evidence>
<dbReference type="PANTHER" id="PTHR48086">
    <property type="entry name" value="SODIUM/PROLINE SYMPORTER-RELATED"/>
    <property type="match status" value="1"/>
</dbReference>
<reference evidence="9 10" key="1">
    <citation type="submission" date="2020-06" db="EMBL/GenBank/DDBJ databases">
        <title>Genomic analysis of Salicibibacter sp. NKC5-3.</title>
        <authorList>
            <person name="Oh Y.J."/>
        </authorList>
    </citation>
    <scope>NUCLEOTIDE SEQUENCE [LARGE SCALE GENOMIC DNA]</scope>
    <source>
        <strain evidence="9 10">NKC5-3</strain>
    </source>
</reference>
<dbReference type="InterPro" id="IPR038377">
    <property type="entry name" value="Na/Glc_symporter_sf"/>
</dbReference>
<keyword evidence="3" id="KW-0813">Transport</keyword>